<evidence type="ECO:0000313" key="10">
    <source>
        <dbReference type="EMBL" id="KTB49286.1"/>
    </source>
</evidence>
<keyword evidence="3 7" id="KW-0812">Transmembrane</keyword>
<dbReference type="InterPro" id="IPR003838">
    <property type="entry name" value="ABC3_permease_C"/>
</dbReference>
<dbReference type="Proteomes" id="UP000053947">
    <property type="component" value="Unassembled WGS sequence"/>
</dbReference>
<feature type="transmembrane region" description="Helical" evidence="7">
    <location>
        <begin position="325"/>
        <end position="347"/>
    </location>
</feature>
<evidence type="ECO:0000256" key="7">
    <source>
        <dbReference type="SAM" id="Phobius"/>
    </source>
</evidence>
<organism evidence="10 11">
    <name type="scientific">Dehalogenimonas alkenigignens</name>
    <dbReference type="NCBI Taxonomy" id="1217799"/>
    <lineage>
        <taxon>Bacteria</taxon>
        <taxon>Bacillati</taxon>
        <taxon>Chloroflexota</taxon>
        <taxon>Dehalococcoidia</taxon>
        <taxon>Dehalococcoidales</taxon>
        <taxon>Dehalococcoidaceae</taxon>
        <taxon>Dehalogenimonas</taxon>
    </lineage>
</organism>
<dbReference type="InterPro" id="IPR025857">
    <property type="entry name" value="MacB_PCD"/>
</dbReference>
<dbReference type="OrthoDB" id="9780560at2"/>
<name>A0A0W0GL69_9CHLR</name>
<feature type="transmembrane region" description="Helical" evidence="7">
    <location>
        <begin position="281"/>
        <end position="305"/>
    </location>
</feature>
<dbReference type="STRING" id="1217799.DEALK_01990"/>
<comment type="caution">
    <text evidence="10">The sequence shown here is derived from an EMBL/GenBank/DDBJ whole genome shotgun (WGS) entry which is preliminary data.</text>
</comment>
<keyword evidence="2" id="KW-1003">Cell membrane</keyword>
<evidence type="ECO:0000259" key="9">
    <source>
        <dbReference type="Pfam" id="PF12704"/>
    </source>
</evidence>
<evidence type="ECO:0000256" key="4">
    <source>
        <dbReference type="ARBA" id="ARBA00022989"/>
    </source>
</evidence>
<sequence>MKLYQLILKDISRRKKRVLYAALGVIIGTMTVVGILTVADSGQSRIVNQLEKYGPNLTITPAISSLDMTLGNLSLGQVTVGETYIPDSRIAEIQDIADKQIREALSNGQIQAILPGIDADSNVATVAPRLYSVTAVNDAQAMVVGIYPAAELKVRTWWKIQSGTYLDKGNEVLLGSTVATVLSLESGDTVRIHGADFLVAGVLEETGSADDTQLFTNLATLQKVSGKVGLVSMIDVRALCNACPVETIAAAINGAVPGVRAVAVKQVAQSELGMLDRINRLMLALGGVTLFIGAFGVANTMMTSVHERRKDIGIMRAVGSSQNQILFAFLEEAVIVGLIGGVFGYLFGSALAYAIGPLIFEGTAIRYVIAFLPLSLGVSVLVAVLAAAYPAYRATRIRVADSFRSL</sequence>
<feature type="domain" description="MacB-like periplasmic core" evidence="9">
    <location>
        <begin position="21"/>
        <end position="227"/>
    </location>
</feature>
<evidence type="ECO:0000256" key="3">
    <source>
        <dbReference type="ARBA" id="ARBA00022692"/>
    </source>
</evidence>
<feature type="domain" description="ABC3 transporter permease C-terminal" evidence="8">
    <location>
        <begin position="285"/>
        <end position="397"/>
    </location>
</feature>
<evidence type="ECO:0000256" key="1">
    <source>
        <dbReference type="ARBA" id="ARBA00004651"/>
    </source>
</evidence>
<evidence type="ECO:0000256" key="5">
    <source>
        <dbReference type="ARBA" id="ARBA00023136"/>
    </source>
</evidence>
<keyword evidence="4 7" id="KW-1133">Transmembrane helix</keyword>
<feature type="transmembrane region" description="Helical" evidence="7">
    <location>
        <begin position="20"/>
        <end position="39"/>
    </location>
</feature>
<dbReference type="Pfam" id="PF12704">
    <property type="entry name" value="MacB_PCD"/>
    <property type="match status" value="1"/>
</dbReference>
<evidence type="ECO:0000256" key="6">
    <source>
        <dbReference type="ARBA" id="ARBA00038076"/>
    </source>
</evidence>
<comment type="similarity">
    <text evidence="6">Belongs to the ABC-4 integral membrane protein family.</text>
</comment>
<dbReference type="InterPro" id="IPR050250">
    <property type="entry name" value="Macrolide_Exporter_MacB"/>
</dbReference>
<dbReference type="Pfam" id="PF02687">
    <property type="entry name" value="FtsX"/>
    <property type="match status" value="1"/>
</dbReference>
<accession>A0A0W0GL69</accession>
<feature type="transmembrane region" description="Helical" evidence="7">
    <location>
        <begin position="367"/>
        <end position="389"/>
    </location>
</feature>
<reference evidence="10 11" key="1">
    <citation type="submission" date="2015-06" db="EMBL/GenBank/DDBJ databases">
        <title>Genome sequence of the organohalide-respiring Dehalogenimonas alkenigignens type strain (IP3-3T).</title>
        <authorList>
            <person name="Key T.A."/>
            <person name="Richmond D.P."/>
            <person name="Bowman K.S."/>
            <person name="Cho Y.-J."/>
            <person name="Chun J."/>
            <person name="da Costa M.S."/>
            <person name="Rainey F.A."/>
            <person name="Moe W.M."/>
        </authorList>
    </citation>
    <scope>NUCLEOTIDE SEQUENCE [LARGE SCALE GENOMIC DNA]</scope>
    <source>
        <strain evidence="10 11">IP3-3</strain>
    </source>
</reference>
<keyword evidence="5 7" id="KW-0472">Membrane</keyword>
<evidence type="ECO:0000256" key="2">
    <source>
        <dbReference type="ARBA" id="ARBA00022475"/>
    </source>
</evidence>
<keyword evidence="10" id="KW-0449">Lipoprotein</keyword>
<keyword evidence="11" id="KW-1185">Reference proteome</keyword>
<gene>
    <name evidence="10" type="ORF">DEALK_01990</name>
</gene>
<dbReference type="PATRIC" id="fig|1217799.6.peg.203"/>
<dbReference type="GO" id="GO:0005886">
    <property type="term" value="C:plasma membrane"/>
    <property type="evidence" value="ECO:0007669"/>
    <property type="project" value="UniProtKB-SubCell"/>
</dbReference>
<protein>
    <submittedName>
        <fullName evidence="10">ABC-type transport system, involved in lipoprotein release, permease component</fullName>
    </submittedName>
</protein>
<dbReference type="PANTHER" id="PTHR30572:SF4">
    <property type="entry name" value="ABC TRANSPORTER PERMEASE YTRF"/>
    <property type="match status" value="1"/>
</dbReference>
<dbReference type="PANTHER" id="PTHR30572">
    <property type="entry name" value="MEMBRANE COMPONENT OF TRANSPORTER-RELATED"/>
    <property type="match status" value="1"/>
</dbReference>
<evidence type="ECO:0000259" key="8">
    <source>
        <dbReference type="Pfam" id="PF02687"/>
    </source>
</evidence>
<comment type="subcellular location">
    <subcellularLocation>
        <location evidence="1">Cell membrane</location>
        <topology evidence="1">Multi-pass membrane protein</topology>
    </subcellularLocation>
</comment>
<dbReference type="AlphaFoldDB" id="A0A0W0GL69"/>
<dbReference type="RefSeq" id="WP_058437861.1">
    <property type="nucleotide sequence ID" value="NZ_KQ758903.1"/>
</dbReference>
<dbReference type="EMBL" id="LFDV01000001">
    <property type="protein sequence ID" value="KTB49286.1"/>
    <property type="molecule type" value="Genomic_DNA"/>
</dbReference>
<proteinExistence type="inferred from homology"/>
<dbReference type="GO" id="GO:0022857">
    <property type="term" value="F:transmembrane transporter activity"/>
    <property type="evidence" value="ECO:0007669"/>
    <property type="project" value="TreeGrafter"/>
</dbReference>
<evidence type="ECO:0000313" key="11">
    <source>
        <dbReference type="Proteomes" id="UP000053947"/>
    </source>
</evidence>